<dbReference type="OrthoDB" id="10253869at2759"/>
<dbReference type="RefSeq" id="XP_025347170.1">
    <property type="nucleotide sequence ID" value="XM_025490685.1"/>
</dbReference>
<dbReference type="InterPro" id="IPR042099">
    <property type="entry name" value="ANL_N_sf"/>
</dbReference>
<dbReference type="Gene3D" id="3.40.50.12780">
    <property type="entry name" value="N-terminal domain of ligase-like"/>
    <property type="match status" value="1"/>
</dbReference>
<dbReference type="InterPro" id="IPR020845">
    <property type="entry name" value="AMP-binding_CS"/>
</dbReference>
<dbReference type="EMBL" id="KZ819329">
    <property type="protein sequence ID" value="PWN20010.1"/>
    <property type="molecule type" value="Genomic_DNA"/>
</dbReference>
<dbReference type="PANTHER" id="PTHR42921:SF1">
    <property type="entry name" value="ACETOACETYL-COA SYNTHETASE"/>
    <property type="match status" value="1"/>
</dbReference>
<gene>
    <name evidence="2" type="ORF">BCV69DRAFT_260801</name>
</gene>
<feature type="domain" description="AMP-dependent synthetase/ligase" evidence="1">
    <location>
        <begin position="140"/>
        <end position="522"/>
    </location>
</feature>
<protein>
    <submittedName>
        <fullName evidence="2">Acetyl-CoA synthetase-like protein</fullName>
    </submittedName>
</protein>
<dbReference type="GO" id="GO:0030729">
    <property type="term" value="F:acetoacetate-CoA ligase activity"/>
    <property type="evidence" value="ECO:0007669"/>
    <property type="project" value="TreeGrafter"/>
</dbReference>
<evidence type="ECO:0000313" key="2">
    <source>
        <dbReference type="EMBL" id="PWN20010.1"/>
    </source>
</evidence>
<accession>A0A316U4A0</accession>
<dbReference type="GeneID" id="37012419"/>
<dbReference type="PANTHER" id="PTHR42921">
    <property type="entry name" value="ACETOACETYL-COA SYNTHETASE"/>
    <property type="match status" value="1"/>
</dbReference>
<sequence length="726" mass="79952">MPTPTPIWSATKEQIEAHPLKAFMRLAKQRFGLNLQTYEDVHDFSTSDYQRFWQLIWEFAQIQGQKFDKVISDANALPADLPQWFIGARYSLAENVLFPQSYLDGNGKPVHSVPSPEDQALLEIPEGGGLKDSPEHLQARGVTWGELRRRVALLAEVLRRKGVKAGDRVASISANTANPIVTLLALNSIGAVYALVATDAGPEAIYSRLSQIRPKLITTDDVVTYNGKTVNVLGRVQAVAERLKKDGKLDDPEAFEVIIYRSDRRIEGKAPEWSSSHVKGINYEELVKRVGLSTTDSITPRFDRFGAMHPVQIFFSSGSTGEPKCMLQGQTMLLNLKKEAHFSYGLRPGDSWLQITTCGWIMWAYHLQALGVGGRAVLFDGAPLYPNPAHIPRLAAEHKLTGFGASPRYLTELAKYCSSSGLRLKRDLDLSSMRIMTSTGSPLSIENARFFYEAFPAHVHLASMSGGTDLAGTITGPQALLPLYGHLMQSKTIGIALEIWDPVTGENVEDSGQAGELVITKPFPTQPICFFGPEDKKDALAAKYQESYFERFPGKKVWAQGDFILKDVATGGYEITGRSDGVLNPSGVRFGSAEIYNVIEKFPYVADSVCVGQRRPGKDSDERVLLFAQMREGEELTDDRITELKDAIAQAHSKRHVPAHIFPVKAVPVTLTGKKTEIAIKSVVCGQVDFKPSSATANPEALDEYRPYADLEGVLRKKGQATASKL</sequence>
<dbReference type="Gene3D" id="3.30.300.30">
    <property type="match status" value="1"/>
</dbReference>
<dbReference type="InterPro" id="IPR000873">
    <property type="entry name" value="AMP-dep_synth/lig_dom"/>
</dbReference>
<evidence type="ECO:0000259" key="1">
    <source>
        <dbReference type="Pfam" id="PF00501"/>
    </source>
</evidence>
<proteinExistence type="predicted"/>
<dbReference type="Proteomes" id="UP000245942">
    <property type="component" value="Unassembled WGS sequence"/>
</dbReference>
<dbReference type="AlphaFoldDB" id="A0A316U4A0"/>
<evidence type="ECO:0000313" key="3">
    <source>
        <dbReference type="Proteomes" id="UP000245942"/>
    </source>
</evidence>
<dbReference type="PROSITE" id="PS00455">
    <property type="entry name" value="AMP_BINDING"/>
    <property type="match status" value="1"/>
</dbReference>
<organism evidence="2 3">
    <name type="scientific">Pseudomicrostroma glucosiphilum</name>
    <dbReference type="NCBI Taxonomy" id="1684307"/>
    <lineage>
        <taxon>Eukaryota</taxon>
        <taxon>Fungi</taxon>
        <taxon>Dikarya</taxon>
        <taxon>Basidiomycota</taxon>
        <taxon>Ustilaginomycotina</taxon>
        <taxon>Exobasidiomycetes</taxon>
        <taxon>Microstromatales</taxon>
        <taxon>Microstromatales incertae sedis</taxon>
        <taxon>Pseudomicrostroma</taxon>
    </lineage>
</organism>
<keyword evidence="3" id="KW-1185">Reference proteome</keyword>
<dbReference type="Pfam" id="PF00501">
    <property type="entry name" value="AMP-binding"/>
    <property type="match status" value="1"/>
</dbReference>
<dbReference type="STRING" id="1684307.A0A316U4A0"/>
<reference evidence="2 3" key="1">
    <citation type="journal article" date="2018" name="Mol. Biol. Evol.">
        <title>Broad Genomic Sampling Reveals a Smut Pathogenic Ancestry of the Fungal Clade Ustilaginomycotina.</title>
        <authorList>
            <person name="Kijpornyongpan T."/>
            <person name="Mondo S.J."/>
            <person name="Barry K."/>
            <person name="Sandor L."/>
            <person name="Lee J."/>
            <person name="Lipzen A."/>
            <person name="Pangilinan J."/>
            <person name="LaButti K."/>
            <person name="Hainaut M."/>
            <person name="Henrissat B."/>
            <person name="Grigoriev I.V."/>
            <person name="Spatafora J.W."/>
            <person name="Aime M.C."/>
        </authorList>
    </citation>
    <scope>NUCLEOTIDE SEQUENCE [LARGE SCALE GENOMIC DNA]</scope>
    <source>
        <strain evidence="2 3">MCA 4718</strain>
    </source>
</reference>
<name>A0A316U4A0_9BASI</name>
<dbReference type="SUPFAM" id="SSF56801">
    <property type="entry name" value="Acetyl-CoA synthetase-like"/>
    <property type="match status" value="1"/>
</dbReference>
<dbReference type="InterPro" id="IPR045851">
    <property type="entry name" value="AMP-bd_C_sf"/>
</dbReference>